<evidence type="ECO:0000256" key="5">
    <source>
        <dbReference type="ARBA" id="ARBA00022989"/>
    </source>
</evidence>
<dbReference type="GO" id="GO:0055085">
    <property type="term" value="P:transmembrane transport"/>
    <property type="evidence" value="ECO:0007669"/>
    <property type="project" value="InterPro"/>
</dbReference>
<protein>
    <submittedName>
        <fullName evidence="9">Sugar ABC transporter permease</fullName>
    </submittedName>
</protein>
<evidence type="ECO:0000256" key="7">
    <source>
        <dbReference type="RuleBase" id="RU363032"/>
    </source>
</evidence>
<dbReference type="Gene3D" id="1.10.3720.10">
    <property type="entry name" value="MetI-like"/>
    <property type="match status" value="1"/>
</dbReference>
<evidence type="ECO:0000256" key="4">
    <source>
        <dbReference type="ARBA" id="ARBA00022692"/>
    </source>
</evidence>
<keyword evidence="5 7" id="KW-1133">Transmembrane helix</keyword>
<feature type="transmembrane region" description="Helical" evidence="7">
    <location>
        <begin position="122"/>
        <end position="144"/>
    </location>
</feature>
<feature type="transmembrane region" description="Helical" evidence="7">
    <location>
        <begin position="44"/>
        <end position="65"/>
    </location>
</feature>
<feature type="transmembrane region" description="Helical" evidence="7">
    <location>
        <begin position="223"/>
        <end position="242"/>
    </location>
</feature>
<feature type="transmembrane region" description="Helical" evidence="7">
    <location>
        <begin position="263"/>
        <end position="285"/>
    </location>
</feature>
<sequence length="343" mass="38504">MMSKKVRKPREHWYSGITEAFQMYIPGNKIYHTMPAKRARIGTLFILPFIIGFLFFMVSPLILSLRMSMSEVKLLGGGGGYTLTPMMRSYEIFGQTITLPLGNYHYALQTDPNYNQYLVSEIGRMVINTIATLVMSFVIAVILNQKFKGRIFCRIIFFLPVILSSGVLPGIESSNEFYNMMSDIGNTVQNSSGINISQSLQQLLSVSGVAGEIFDVVFQMIDAIYDIVMASGIQIIVFLSGLQSISPSLYEAADVEGCSAWESFWKITFPMVSPLLLVNTIYTIIDFFMKNDNRVMERINTVMYGVQLNFGVASAMSWIYFGVALLFIGISSLIIAWTVKSYE</sequence>
<evidence type="ECO:0000256" key="3">
    <source>
        <dbReference type="ARBA" id="ARBA00022475"/>
    </source>
</evidence>
<organism evidence="9">
    <name type="scientific">uncultured bacterium Contigcl_30</name>
    <dbReference type="NCBI Taxonomy" id="1393670"/>
    <lineage>
        <taxon>Bacteria</taxon>
        <taxon>environmental samples</taxon>
    </lineage>
</organism>
<keyword evidence="4 7" id="KW-0812">Transmembrane</keyword>
<dbReference type="PROSITE" id="PS50928">
    <property type="entry name" value="ABC_TM1"/>
    <property type="match status" value="1"/>
</dbReference>
<evidence type="ECO:0000259" key="8">
    <source>
        <dbReference type="PROSITE" id="PS50928"/>
    </source>
</evidence>
<evidence type="ECO:0000313" key="9">
    <source>
        <dbReference type="EMBL" id="AHF25666.1"/>
    </source>
</evidence>
<name>W0FL58_9BACT</name>
<evidence type="ECO:0000256" key="1">
    <source>
        <dbReference type="ARBA" id="ARBA00004651"/>
    </source>
</evidence>
<dbReference type="Pfam" id="PF00528">
    <property type="entry name" value="BPD_transp_1"/>
    <property type="match status" value="1"/>
</dbReference>
<comment type="similarity">
    <text evidence="7">Belongs to the binding-protein-dependent transport system permease family.</text>
</comment>
<dbReference type="PANTHER" id="PTHR43227">
    <property type="entry name" value="BLL4140 PROTEIN"/>
    <property type="match status" value="1"/>
</dbReference>
<evidence type="ECO:0000256" key="6">
    <source>
        <dbReference type="ARBA" id="ARBA00023136"/>
    </source>
</evidence>
<accession>W0FL58</accession>
<keyword evidence="2 7" id="KW-0813">Transport</keyword>
<comment type="subcellular location">
    <subcellularLocation>
        <location evidence="1 7">Cell membrane</location>
        <topology evidence="1 7">Multi-pass membrane protein</topology>
    </subcellularLocation>
</comment>
<proteinExistence type="inferred from homology"/>
<feature type="transmembrane region" description="Helical" evidence="7">
    <location>
        <begin position="318"/>
        <end position="339"/>
    </location>
</feature>
<evidence type="ECO:0000256" key="2">
    <source>
        <dbReference type="ARBA" id="ARBA00022448"/>
    </source>
</evidence>
<dbReference type="GO" id="GO:0005886">
    <property type="term" value="C:plasma membrane"/>
    <property type="evidence" value="ECO:0007669"/>
    <property type="project" value="UniProtKB-SubCell"/>
</dbReference>
<dbReference type="EMBL" id="KC246845">
    <property type="protein sequence ID" value="AHF25666.1"/>
    <property type="molecule type" value="Genomic_DNA"/>
</dbReference>
<dbReference type="PANTHER" id="PTHR43227:SF3">
    <property type="entry name" value="BINDING-PROTEIN-DEPENDENT TRANSPORT SYSTEMS INNER MEMBRANE COMPONENT"/>
    <property type="match status" value="1"/>
</dbReference>
<dbReference type="CDD" id="cd06261">
    <property type="entry name" value="TM_PBP2"/>
    <property type="match status" value="1"/>
</dbReference>
<keyword evidence="3" id="KW-1003">Cell membrane</keyword>
<dbReference type="InterPro" id="IPR000515">
    <property type="entry name" value="MetI-like"/>
</dbReference>
<dbReference type="AlphaFoldDB" id="W0FL58"/>
<reference evidence="9" key="1">
    <citation type="journal article" date="2013" name="PLoS ONE">
        <title>Metagenomic insights into the carbohydrate-active enzymes carried by the microorganisms adhering to solid digesta in the rumen of cows.</title>
        <authorList>
            <person name="Wang L."/>
            <person name="Hatem A."/>
            <person name="Catalyurek U.V."/>
            <person name="Morrison M."/>
            <person name="Yu Z."/>
        </authorList>
    </citation>
    <scope>NUCLEOTIDE SEQUENCE</scope>
</reference>
<feature type="domain" description="ABC transmembrane type-1" evidence="8">
    <location>
        <begin position="118"/>
        <end position="331"/>
    </location>
</feature>
<dbReference type="InterPro" id="IPR050809">
    <property type="entry name" value="UgpAE/MalFG_permease"/>
</dbReference>
<keyword evidence="6 7" id="KW-0472">Membrane</keyword>
<feature type="transmembrane region" description="Helical" evidence="7">
    <location>
        <begin position="151"/>
        <end position="171"/>
    </location>
</feature>
<dbReference type="SUPFAM" id="SSF161098">
    <property type="entry name" value="MetI-like"/>
    <property type="match status" value="1"/>
</dbReference>
<dbReference type="InterPro" id="IPR035906">
    <property type="entry name" value="MetI-like_sf"/>
</dbReference>